<proteinExistence type="predicted"/>
<accession>A0ACC0WM42</accession>
<name>A0ACC0WM42_9STRA</name>
<dbReference type="EMBL" id="CM047591">
    <property type="protein sequence ID" value="KAI9918978.1"/>
    <property type="molecule type" value="Genomic_DNA"/>
</dbReference>
<protein>
    <submittedName>
        <fullName evidence="1">Uncharacterized protein</fullName>
    </submittedName>
</protein>
<sequence>MPKGSLLVLNFLIPAGVGYLFFVTNRHSEYFNMPHSRESVRHLPLCFYLPTERYQQFGFTWRWIVETATHFALHRQTAHFANQYAQVLLCRRVASAPESYVIGYREVVLHIQ</sequence>
<keyword evidence="2" id="KW-1185">Reference proteome</keyword>
<gene>
    <name evidence="1" type="ORF">PsorP6_011296</name>
</gene>
<evidence type="ECO:0000313" key="2">
    <source>
        <dbReference type="Proteomes" id="UP001163321"/>
    </source>
</evidence>
<comment type="caution">
    <text evidence="1">The sequence shown here is derived from an EMBL/GenBank/DDBJ whole genome shotgun (WGS) entry which is preliminary data.</text>
</comment>
<dbReference type="Proteomes" id="UP001163321">
    <property type="component" value="Chromosome 12"/>
</dbReference>
<reference evidence="1 2" key="1">
    <citation type="journal article" date="2022" name="bioRxiv">
        <title>The genome of the oomycete Peronosclerospora sorghi, a cosmopolitan pathogen of maize and sorghum, is inflated with dispersed pseudogenes.</title>
        <authorList>
            <person name="Fletcher K."/>
            <person name="Martin F."/>
            <person name="Isakeit T."/>
            <person name="Cavanaugh K."/>
            <person name="Magill C."/>
            <person name="Michelmore R."/>
        </authorList>
    </citation>
    <scope>NUCLEOTIDE SEQUENCE [LARGE SCALE GENOMIC DNA]</scope>
    <source>
        <strain evidence="1">P6</strain>
    </source>
</reference>
<organism evidence="1 2">
    <name type="scientific">Peronosclerospora sorghi</name>
    <dbReference type="NCBI Taxonomy" id="230839"/>
    <lineage>
        <taxon>Eukaryota</taxon>
        <taxon>Sar</taxon>
        <taxon>Stramenopiles</taxon>
        <taxon>Oomycota</taxon>
        <taxon>Peronosporomycetes</taxon>
        <taxon>Peronosporales</taxon>
        <taxon>Peronosporaceae</taxon>
        <taxon>Peronosclerospora</taxon>
    </lineage>
</organism>
<evidence type="ECO:0000313" key="1">
    <source>
        <dbReference type="EMBL" id="KAI9918978.1"/>
    </source>
</evidence>